<dbReference type="GO" id="GO:0051028">
    <property type="term" value="P:mRNA transport"/>
    <property type="evidence" value="ECO:0007669"/>
    <property type="project" value="UniProtKB-KW"/>
</dbReference>
<feature type="region of interest" description="Disordered" evidence="18">
    <location>
        <begin position="166"/>
        <end position="363"/>
    </location>
</feature>
<dbReference type="OMA" id="KWENEDA"/>
<evidence type="ECO:0000313" key="20">
    <source>
        <dbReference type="Ensembl" id="ENSCINP00000036537.1"/>
    </source>
</evidence>
<evidence type="ECO:0000256" key="3">
    <source>
        <dbReference type="ARBA" id="ARBA00004324"/>
    </source>
</evidence>
<evidence type="ECO:0000313" key="21">
    <source>
        <dbReference type="Proteomes" id="UP000008144"/>
    </source>
</evidence>
<dbReference type="PANTHER" id="PTHR13434">
    <property type="entry name" value="PROTEIN CASC3"/>
    <property type="match status" value="1"/>
</dbReference>
<evidence type="ECO:0000256" key="7">
    <source>
        <dbReference type="ARBA" id="ARBA00022448"/>
    </source>
</evidence>
<keyword evidence="8" id="KW-0963">Cytoplasm</keyword>
<evidence type="ECO:0000256" key="15">
    <source>
        <dbReference type="ARBA" id="ARBA00023187"/>
    </source>
</evidence>
<sequence length="394" mass="45027">MPGIRRRRRDDNDVIVSEGESQSQALSASQSVHSDNDDFTELSSEYESGDEEVDQSDASVPKSPSLKSVERGSGDGKEQSDIEQDGIAPPSDKDEPSFIPTKGVFYQHDVRSSRDSHSSRGYKTKPDTTRWLHDKFNEAEQTPKTRAQLVEEYGYDIRSYKYGEAPNIKRNQRSNQEPKFIHEKKFPRQRERNGNYEKGGRATNLIKTQDFHSKRRQFIKPETRTAQQMDRAEKPQPEPNLSLTLNKSENSGKDGLTQVLDVINQRENKRPHNDKVDNLSNRMQNLTMKREFNQPRRYSSLRQRTTESPRGEAPKSGHVTGANFSNPEHSTQSNLPMPAPDWLLERPGKTETPSGSYGGTQNQAGLQLIDSNKLNQQYEAYQQWQQMNQFPNIA</sequence>
<evidence type="ECO:0000256" key="12">
    <source>
        <dbReference type="ARBA" id="ARBA00022845"/>
    </source>
</evidence>
<evidence type="ECO:0000256" key="5">
    <source>
        <dbReference type="ARBA" id="ARBA00009548"/>
    </source>
</evidence>
<dbReference type="GO" id="GO:0003729">
    <property type="term" value="F:mRNA binding"/>
    <property type="evidence" value="ECO:0007669"/>
    <property type="project" value="InterPro"/>
</dbReference>
<dbReference type="GO" id="GO:0048471">
    <property type="term" value="C:perinuclear region of cytoplasm"/>
    <property type="evidence" value="ECO:0007669"/>
    <property type="project" value="UniProtKB-SubCell"/>
</dbReference>
<organism evidence="20 21">
    <name type="scientific">Ciona intestinalis</name>
    <name type="common">Transparent sea squirt</name>
    <name type="synonym">Ascidia intestinalis</name>
    <dbReference type="NCBI Taxonomy" id="7719"/>
    <lineage>
        <taxon>Eukaryota</taxon>
        <taxon>Metazoa</taxon>
        <taxon>Chordata</taxon>
        <taxon>Tunicata</taxon>
        <taxon>Ascidiacea</taxon>
        <taxon>Phlebobranchia</taxon>
        <taxon>Cionidae</taxon>
        <taxon>Ciona</taxon>
    </lineage>
</organism>
<dbReference type="Ensembl" id="ENSCINT00000030589.1">
    <property type="protein sequence ID" value="ENSCINP00000036537.1"/>
    <property type="gene ID" value="ENSCING00000022087.1"/>
</dbReference>
<name>H2Y3Q2_CIOIN</name>
<dbReference type="GeneTree" id="ENSGT00390000006930"/>
<feature type="domain" description="Btz" evidence="19">
    <location>
        <begin position="73"/>
        <end position="162"/>
    </location>
</feature>
<keyword evidence="16" id="KW-0539">Nucleus</keyword>
<evidence type="ECO:0000256" key="16">
    <source>
        <dbReference type="ARBA" id="ARBA00023242"/>
    </source>
</evidence>
<evidence type="ECO:0000256" key="13">
    <source>
        <dbReference type="ARBA" id="ARBA00022884"/>
    </source>
</evidence>
<feature type="compositionally biased region" description="Polar residues" evidence="18">
    <location>
        <begin position="278"/>
        <end position="287"/>
    </location>
</feature>
<dbReference type="GO" id="GO:0006417">
    <property type="term" value="P:regulation of translation"/>
    <property type="evidence" value="ECO:0007669"/>
    <property type="project" value="UniProtKB-KW"/>
</dbReference>
<keyword evidence="14" id="KW-0866">Nonsense-mediated mRNA decay</keyword>
<evidence type="ECO:0000256" key="2">
    <source>
        <dbReference type="ARBA" id="ARBA00004279"/>
    </source>
</evidence>
<dbReference type="HOGENOM" id="CLU_701214_0_0_1"/>
<evidence type="ECO:0000256" key="11">
    <source>
        <dbReference type="ARBA" id="ARBA00022816"/>
    </source>
</evidence>
<feature type="compositionally biased region" description="Polar residues" evidence="18">
    <location>
        <begin position="351"/>
        <end position="363"/>
    </location>
</feature>
<feature type="compositionally biased region" description="Basic and acidic residues" evidence="18">
    <location>
        <begin position="108"/>
        <end position="129"/>
    </location>
</feature>
<dbReference type="GO" id="GO:0010494">
    <property type="term" value="C:cytoplasmic stress granule"/>
    <property type="evidence" value="ECO:0007669"/>
    <property type="project" value="UniProtKB-SubCell"/>
</dbReference>
<evidence type="ECO:0000256" key="6">
    <source>
        <dbReference type="ARBA" id="ARBA00019964"/>
    </source>
</evidence>
<evidence type="ECO:0000256" key="10">
    <source>
        <dbReference type="ARBA" id="ARBA00022728"/>
    </source>
</evidence>
<dbReference type="PANTHER" id="PTHR13434:SF0">
    <property type="entry name" value="PROTEIN CASC3"/>
    <property type="match status" value="1"/>
</dbReference>
<evidence type="ECO:0000256" key="18">
    <source>
        <dbReference type="SAM" id="MobiDB-lite"/>
    </source>
</evidence>
<proteinExistence type="inferred from homology"/>
<reference evidence="20" key="2">
    <citation type="submission" date="2025-08" db="UniProtKB">
        <authorList>
            <consortium name="Ensembl"/>
        </authorList>
    </citation>
    <scope>IDENTIFICATION</scope>
</reference>
<dbReference type="GO" id="GO:0000184">
    <property type="term" value="P:nuclear-transcribed mRNA catabolic process, nonsense-mediated decay"/>
    <property type="evidence" value="ECO:0007669"/>
    <property type="project" value="UniProtKB-KW"/>
</dbReference>
<feature type="compositionally biased region" description="Polar residues" evidence="18">
    <location>
        <begin position="322"/>
        <end position="335"/>
    </location>
</feature>
<feature type="compositionally biased region" description="Basic and acidic residues" evidence="18">
    <location>
        <begin position="68"/>
        <end position="80"/>
    </location>
</feature>
<evidence type="ECO:0000256" key="4">
    <source>
        <dbReference type="ARBA" id="ARBA00004556"/>
    </source>
</evidence>
<evidence type="ECO:0000256" key="14">
    <source>
        <dbReference type="ARBA" id="ARBA00023161"/>
    </source>
</evidence>
<dbReference type="GO" id="GO:0005681">
    <property type="term" value="C:spliceosomal complex"/>
    <property type="evidence" value="ECO:0007669"/>
    <property type="project" value="UniProtKB-KW"/>
</dbReference>
<dbReference type="AlphaFoldDB" id="H2Y3Q2"/>
<feature type="compositionally biased region" description="Polar residues" evidence="18">
    <location>
        <begin position="239"/>
        <end position="249"/>
    </location>
</feature>
<dbReference type="GO" id="GO:0006397">
    <property type="term" value="P:mRNA processing"/>
    <property type="evidence" value="ECO:0007669"/>
    <property type="project" value="UniProtKB-KW"/>
</dbReference>
<evidence type="ECO:0000256" key="17">
    <source>
        <dbReference type="ARBA" id="ARBA00023273"/>
    </source>
</evidence>
<dbReference type="Pfam" id="PF09405">
    <property type="entry name" value="Btz"/>
    <property type="match status" value="1"/>
</dbReference>
<evidence type="ECO:0000256" key="1">
    <source>
        <dbReference type="ARBA" id="ARBA00004210"/>
    </source>
</evidence>
<dbReference type="GO" id="GO:0035145">
    <property type="term" value="C:exon-exon junction complex"/>
    <property type="evidence" value="ECO:0000318"/>
    <property type="project" value="GO_Central"/>
</dbReference>
<keyword evidence="12" id="KW-0810">Translation regulation</keyword>
<protein>
    <recommendedName>
        <fullName evidence="6">Protein CASC3</fullName>
    </recommendedName>
</protein>
<evidence type="ECO:0000256" key="9">
    <source>
        <dbReference type="ARBA" id="ARBA00022664"/>
    </source>
</evidence>
<keyword evidence="13" id="KW-0694">RNA-binding</keyword>
<evidence type="ECO:0000256" key="8">
    <source>
        <dbReference type="ARBA" id="ARBA00022490"/>
    </source>
</evidence>
<keyword evidence="17" id="KW-0966">Cell projection</keyword>
<dbReference type="GO" id="GO:0016607">
    <property type="term" value="C:nuclear speck"/>
    <property type="evidence" value="ECO:0007669"/>
    <property type="project" value="UniProtKB-SubCell"/>
</dbReference>
<dbReference type="GO" id="GO:0030425">
    <property type="term" value="C:dendrite"/>
    <property type="evidence" value="ECO:0007669"/>
    <property type="project" value="UniProtKB-SubCell"/>
</dbReference>
<accession>H2Y3Q2</accession>
<dbReference type="SMART" id="SM01044">
    <property type="entry name" value="Btz"/>
    <property type="match status" value="1"/>
</dbReference>
<feature type="compositionally biased region" description="Basic and acidic residues" evidence="18">
    <location>
        <begin position="264"/>
        <end position="277"/>
    </location>
</feature>
<reference evidence="21" key="1">
    <citation type="journal article" date="2002" name="Science">
        <title>The draft genome of Ciona intestinalis: insights into chordate and vertebrate origins.</title>
        <authorList>
            <person name="Dehal P."/>
            <person name="Satou Y."/>
            <person name="Campbell R.K."/>
            <person name="Chapman J."/>
            <person name="Degnan B."/>
            <person name="De Tomaso A."/>
            <person name="Davidson B."/>
            <person name="Di Gregorio A."/>
            <person name="Gelpke M."/>
            <person name="Goodstein D.M."/>
            <person name="Harafuji N."/>
            <person name="Hastings K.E."/>
            <person name="Ho I."/>
            <person name="Hotta K."/>
            <person name="Huang W."/>
            <person name="Kawashima T."/>
            <person name="Lemaire P."/>
            <person name="Martinez D."/>
            <person name="Meinertzhagen I.A."/>
            <person name="Necula S."/>
            <person name="Nonaka M."/>
            <person name="Putnam N."/>
            <person name="Rash S."/>
            <person name="Saiga H."/>
            <person name="Satake M."/>
            <person name="Terry A."/>
            <person name="Yamada L."/>
            <person name="Wang H.G."/>
            <person name="Awazu S."/>
            <person name="Azumi K."/>
            <person name="Boore J."/>
            <person name="Branno M."/>
            <person name="Chin-Bow S."/>
            <person name="DeSantis R."/>
            <person name="Doyle S."/>
            <person name="Francino P."/>
            <person name="Keys D.N."/>
            <person name="Haga S."/>
            <person name="Hayashi H."/>
            <person name="Hino K."/>
            <person name="Imai K.S."/>
            <person name="Inaba K."/>
            <person name="Kano S."/>
            <person name="Kobayashi K."/>
            <person name="Kobayashi M."/>
            <person name="Lee B.I."/>
            <person name="Makabe K.W."/>
            <person name="Manohar C."/>
            <person name="Matassi G."/>
            <person name="Medina M."/>
            <person name="Mochizuki Y."/>
            <person name="Mount S."/>
            <person name="Morishita T."/>
            <person name="Miura S."/>
            <person name="Nakayama A."/>
            <person name="Nishizaka S."/>
            <person name="Nomoto H."/>
            <person name="Ohta F."/>
            <person name="Oishi K."/>
            <person name="Rigoutsos I."/>
            <person name="Sano M."/>
            <person name="Sasaki A."/>
            <person name="Sasakura Y."/>
            <person name="Shoguchi E."/>
            <person name="Shin-i T."/>
            <person name="Spagnuolo A."/>
            <person name="Stainier D."/>
            <person name="Suzuki M.M."/>
            <person name="Tassy O."/>
            <person name="Takatori N."/>
            <person name="Tokuoka M."/>
            <person name="Yagi K."/>
            <person name="Yoshizaki F."/>
            <person name="Wada S."/>
            <person name="Zhang C."/>
            <person name="Hyatt P.D."/>
            <person name="Larimer F."/>
            <person name="Detter C."/>
            <person name="Doggett N."/>
            <person name="Glavina T."/>
            <person name="Hawkins T."/>
            <person name="Richardson P."/>
            <person name="Lucas S."/>
            <person name="Kohara Y."/>
            <person name="Levine M."/>
            <person name="Satoh N."/>
            <person name="Rokhsar D.S."/>
        </authorList>
    </citation>
    <scope>NUCLEOTIDE SEQUENCE [LARGE SCALE GENOMIC DNA]</scope>
</reference>
<keyword evidence="11" id="KW-0509">mRNA transport</keyword>
<keyword evidence="15" id="KW-0508">mRNA splicing</keyword>
<evidence type="ECO:0000259" key="19">
    <source>
        <dbReference type="SMART" id="SM01044"/>
    </source>
</evidence>
<feature type="compositionally biased region" description="Basic and acidic residues" evidence="18">
    <location>
        <begin position="304"/>
        <end position="315"/>
    </location>
</feature>
<feature type="region of interest" description="Disordered" evidence="18">
    <location>
        <begin position="1"/>
        <end position="129"/>
    </location>
</feature>
<reference evidence="20" key="3">
    <citation type="submission" date="2025-09" db="UniProtKB">
        <authorList>
            <consortium name="Ensembl"/>
        </authorList>
    </citation>
    <scope>IDENTIFICATION</scope>
</reference>
<keyword evidence="10" id="KW-0747">Spliceosome</keyword>
<comment type="subcellular location">
    <subcellularLocation>
        <location evidence="2">Cell projection</location>
        <location evidence="2">Dendrite</location>
    </subcellularLocation>
    <subcellularLocation>
        <location evidence="1">Cytoplasm</location>
        <location evidence="1">Stress granule</location>
    </subcellularLocation>
    <subcellularLocation>
        <location evidence="4">Cytoplasm</location>
        <location evidence="4">Perinuclear region</location>
    </subcellularLocation>
    <subcellularLocation>
        <location evidence="3">Nucleus speckle</location>
    </subcellularLocation>
</comment>
<feature type="compositionally biased region" description="Basic and acidic residues" evidence="18">
    <location>
        <begin position="179"/>
        <end position="200"/>
    </location>
</feature>
<keyword evidence="7" id="KW-0813">Transport</keyword>
<dbReference type="GO" id="GO:0008380">
    <property type="term" value="P:RNA splicing"/>
    <property type="evidence" value="ECO:0007669"/>
    <property type="project" value="UniProtKB-KW"/>
</dbReference>
<dbReference type="InterPro" id="IPR018545">
    <property type="entry name" value="Btz_dom"/>
</dbReference>
<keyword evidence="9" id="KW-0507">mRNA processing</keyword>
<dbReference type="InterPro" id="IPR028544">
    <property type="entry name" value="CASC3"/>
</dbReference>
<comment type="similarity">
    <text evidence="5">Belongs to the CASC3 family.</text>
</comment>
<dbReference type="InParanoid" id="H2Y3Q2"/>
<dbReference type="Proteomes" id="UP000008144">
    <property type="component" value="Unassembled WGS sequence"/>
</dbReference>
<dbReference type="STRING" id="7719.ENSCINP00000036537"/>
<keyword evidence="21" id="KW-1185">Reference proteome</keyword>
<feature type="compositionally biased region" description="Low complexity" evidence="18">
    <location>
        <begin position="21"/>
        <end position="31"/>
    </location>
</feature>